<keyword evidence="7" id="KW-0408">Iron</keyword>
<protein>
    <submittedName>
        <fullName evidence="14">Electron transfer protein 1</fullName>
    </submittedName>
</protein>
<evidence type="ECO:0000256" key="13">
    <source>
        <dbReference type="SAM" id="Phobius"/>
    </source>
</evidence>
<dbReference type="GO" id="GO:0046872">
    <property type="term" value="F:metal ion binding"/>
    <property type="evidence" value="ECO:0007669"/>
    <property type="project" value="UniProtKB-KW"/>
</dbReference>
<feature type="transmembrane region" description="Helical" evidence="13">
    <location>
        <begin position="484"/>
        <end position="506"/>
    </location>
</feature>
<keyword evidence="9 13" id="KW-0472">Membrane</keyword>
<evidence type="ECO:0000256" key="11">
    <source>
        <dbReference type="ARBA" id="ARBA00048044"/>
    </source>
</evidence>
<gene>
    <name evidence="14" type="ORF">R3P38DRAFT_3340392</name>
</gene>
<feature type="compositionally biased region" description="Low complexity" evidence="12">
    <location>
        <begin position="125"/>
        <end position="141"/>
    </location>
</feature>
<reference evidence="14 15" key="1">
    <citation type="journal article" date="2024" name="J Genomics">
        <title>Draft genome sequencing and assembly of Favolaschia claudopus CIRM-BRFM 2984 isolated from oak limbs.</title>
        <authorList>
            <person name="Navarro D."/>
            <person name="Drula E."/>
            <person name="Chaduli D."/>
            <person name="Cazenave R."/>
            <person name="Ahrendt S."/>
            <person name="Wang J."/>
            <person name="Lipzen A."/>
            <person name="Daum C."/>
            <person name="Barry K."/>
            <person name="Grigoriev I.V."/>
            <person name="Favel A."/>
            <person name="Rosso M.N."/>
            <person name="Martin F."/>
        </authorList>
    </citation>
    <scope>NUCLEOTIDE SEQUENCE [LARGE SCALE GENOMIC DNA]</scope>
    <source>
        <strain evidence="14 15">CIRM-BRFM 2984</strain>
    </source>
</reference>
<proteinExistence type="inferred from homology"/>
<dbReference type="EMBL" id="JAWWNJ010000002">
    <property type="protein sequence ID" value="KAK7061458.1"/>
    <property type="molecule type" value="Genomic_DNA"/>
</dbReference>
<organism evidence="14 15">
    <name type="scientific">Favolaschia claudopus</name>
    <dbReference type="NCBI Taxonomy" id="2862362"/>
    <lineage>
        <taxon>Eukaryota</taxon>
        <taxon>Fungi</taxon>
        <taxon>Dikarya</taxon>
        <taxon>Basidiomycota</taxon>
        <taxon>Agaricomycotina</taxon>
        <taxon>Agaricomycetes</taxon>
        <taxon>Agaricomycetidae</taxon>
        <taxon>Agaricales</taxon>
        <taxon>Marasmiineae</taxon>
        <taxon>Mycenaceae</taxon>
        <taxon>Favolaschia</taxon>
    </lineage>
</organism>
<feature type="region of interest" description="Disordered" evidence="12">
    <location>
        <begin position="73"/>
        <end position="157"/>
    </location>
</feature>
<feature type="compositionally biased region" description="Polar residues" evidence="12">
    <location>
        <begin position="102"/>
        <end position="121"/>
    </location>
</feature>
<accession>A0AAW0EAX4</accession>
<feature type="transmembrane region" description="Helical" evidence="13">
    <location>
        <begin position="451"/>
        <end position="472"/>
    </location>
</feature>
<keyword evidence="3 13" id="KW-0812">Transmembrane</keyword>
<dbReference type="GO" id="GO:0006784">
    <property type="term" value="P:heme A biosynthetic process"/>
    <property type="evidence" value="ECO:0007669"/>
    <property type="project" value="InterPro"/>
</dbReference>
<feature type="transmembrane region" description="Helical" evidence="13">
    <location>
        <begin position="317"/>
        <end position="339"/>
    </location>
</feature>
<comment type="pathway">
    <text evidence="10">Porphyrin-containing compound metabolism; heme A biosynthesis; heme A from heme O: step 1/1.</text>
</comment>
<evidence type="ECO:0000256" key="7">
    <source>
        <dbReference type="ARBA" id="ARBA00023004"/>
    </source>
</evidence>
<evidence type="ECO:0000313" key="15">
    <source>
        <dbReference type="Proteomes" id="UP001362999"/>
    </source>
</evidence>
<dbReference type="AlphaFoldDB" id="A0AAW0EAX4"/>
<dbReference type="InterPro" id="IPR003780">
    <property type="entry name" value="COX15/CtaA_fam"/>
</dbReference>
<feature type="transmembrane region" description="Helical" evidence="13">
    <location>
        <begin position="512"/>
        <end position="532"/>
    </location>
</feature>
<dbReference type="PANTHER" id="PTHR23289">
    <property type="entry name" value="CYTOCHROME C OXIDASE ASSEMBLY PROTEIN COX15"/>
    <property type="match status" value="1"/>
</dbReference>
<evidence type="ECO:0000256" key="8">
    <source>
        <dbReference type="ARBA" id="ARBA00023133"/>
    </source>
</evidence>
<dbReference type="GO" id="GO:0120547">
    <property type="term" value="F:heme A synthase activity"/>
    <property type="evidence" value="ECO:0007669"/>
    <property type="project" value="UniProtKB-EC"/>
</dbReference>
<comment type="caution">
    <text evidence="14">The sequence shown here is derived from an EMBL/GenBank/DDBJ whole genome shotgun (WGS) entry which is preliminary data.</text>
</comment>
<feature type="compositionally biased region" description="Polar residues" evidence="12">
    <location>
        <begin position="142"/>
        <end position="155"/>
    </location>
</feature>
<keyword evidence="6" id="KW-0560">Oxidoreductase</keyword>
<evidence type="ECO:0000256" key="4">
    <source>
        <dbReference type="ARBA" id="ARBA00022723"/>
    </source>
</evidence>
<keyword evidence="8" id="KW-0350">Heme biosynthesis</keyword>
<dbReference type="GO" id="GO:0016653">
    <property type="term" value="F:oxidoreductase activity, acting on NAD(P)H, heme protein as acceptor"/>
    <property type="evidence" value="ECO:0007669"/>
    <property type="project" value="TreeGrafter"/>
</dbReference>
<dbReference type="Pfam" id="PF02628">
    <property type="entry name" value="COX15-CtaA"/>
    <property type="match status" value="1"/>
</dbReference>
<evidence type="ECO:0000256" key="12">
    <source>
        <dbReference type="SAM" id="MobiDB-lite"/>
    </source>
</evidence>
<comment type="subcellular location">
    <subcellularLocation>
        <location evidence="2">Membrane</location>
        <topology evidence="2">Multi-pass membrane protein</topology>
    </subcellularLocation>
</comment>
<feature type="transmembrane region" description="Helical" evidence="13">
    <location>
        <begin position="376"/>
        <end position="397"/>
    </location>
</feature>
<dbReference type="HAMAP" id="MF_01665">
    <property type="entry name" value="HemeA_synth_type2"/>
    <property type="match status" value="1"/>
</dbReference>
<feature type="transmembrane region" description="Helical" evidence="13">
    <location>
        <begin position="279"/>
        <end position="297"/>
    </location>
</feature>
<evidence type="ECO:0000256" key="1">
    <source>
        <dbReference type="ARBA" id="ARBA00001970"/>
    </source>
</evidence>
<feature type="transmembrane region" description="Helical" evidence="13">
    <location>
        <begin position="249"/>
        <end position="267"/>
    </location>
</feature>
<dbReference type="PANTHER" id="PTHR23289:SF2">
    <property type="entry name" value="CYTOCHROME C OXIDASE ASSEMBLY PROTEIN COX15 HOMOLOG"/>
    <property type="match status" value="1"/>
</dbReference>
<sequence>MMLAALRRAGVRSSTILKDASLRCCRQQYAQISSPVHSRVFLRFASVKTDLPAQKKSRAKTAEPSVTEKVKTIRSAPLSAPKSASTLAKKGASVSAKETVLESRNSVPLTENLASQPTQADGSGAAISSKPSSAESPSKPSQEVTENIDSGSSGNIPPPPPPAVGIWLMTSSLLVLAVVIVGGVTRLTESGLSITEWRPITGVMPPRSAEAWEEEFSKYRATPEFKMLNQNITLEDFKRIYFMEWSHRILGRLIGAVFVLPLAYFTVTKKISAPLALRLGGLGLLIGVQGAMGWYMVQSGLEDSLLETPGAVPRVSHYRLAAHLGLAFALYIGMFSYGLSILKDSRFIRTGLAGGLPVDSFVSALKHPIVRRLKTYSWALTGLVLLTALSGVFVAGLDAGLVYNEWPLMGGRLAPPSDELFSPAYAKNENKADLWRNIFENPTTVQFDHRLLATTTYAGLAALFAQTFRPAWRSVVPPLVTTAARAAFAMANVQVLLGISTLIYLVPVPLAAAHQGGSILLLSAMLHLLLVLRRPSAAAQAWRKLAATKLPKSPPPA</sequence>
<keyword evidence="15" id="KW-1185">Reference proteome</keyword>
<evidence type="ECO:0000256" key="10">
    <source>
        <dbReference type="ARBA" id="ARBA00044501"/>
    </source>
</evidence>
<dbReference type="InterPro" id="IPR023754">
    <property type="entry name" value="HemeA_Synthase_type2"/>
</dbReference>
<dbReference type="Proteomes" id="UP001362999">
    <property type="component" value="Unassembled WGS sequence"/>
</dbReference>
<comment type="cofactor">
    <cofactor evidence="1">
        <name>heme b</name>
        <dbReference type="ChEBI" id="CHEBI:60344"/>
    </cofactor>
</comment>
<keyword evidence="4" id="KW-0479">Metal-binding</keyword>
<name>A0AAW0EAX4_9AGAR</name>
<evidence type="ECO:0000313" key="14">
    <source>
        <dbReference type="EMBL" id="KAK7061458.1"/>
    </source>
</evidence>
<evidence type="ECO:0000256" key="5">
    <source>
        <dbReference type="ARBA" id="ARBA00022989"/>
    </source>
</evidence>
<evidence type="ECO:0000256" key="6">
    <source>
        <dbReference type="ARBA" id="ARBA00023002"/>
    </source>
</evidence>
<comment type="catalytic activity">
    <reaction evidence="11">
        <text>Fe(II)-heme o + 2 A + H2O = Fe(II)-heme a + 2 AH2</text>
        <dbReference type="Rhea" id="RHEA:63388"/>
        <dbReference type="ChEBI" id="CHEBI:13193"/>
        <dbReference type="ChEBI" id="CHEBI:15377"/>
        <dbReference type="ChEBI" id="CHEBI:17499"/>
        <dbReference type="ChEBI" id="CHEBI:60530"/>
        <dbReference type="ChEBI" id="CHEBI:61715"/>
        <dbReference type="EC" id="1.17.99.9"/>
    </reaction>
    <physiologicalReaction direction="left-to-right" evidence="11">
        <dbReference type="Rhea" id="RHEA:63389"/>
    </physiologicalReaction>
</comment>
<evidence type="ECO:0000256" key="9">
    <source>
        <dbReference type="ARBA" id="ARBA00023136"/>
    </source>
</evidence>
<evidence type="ECO:0000256" key="2">
    <source>
        <dbReference type="ARBA" id="ARBA00004141"/>
    </source>
</evidence>
<dbReference type="GO" id="GO:0005743">
    <property type="term" value="C:mitochondrial inner membrane"/>
    <property type="evidence" value="ECO:0007669"/>
    <property type="project" value="TreeGrafter"/>
</dbReference>
<keyword evidence="5 13" id="KW-1133">Transmembrane helix</keyword>
<evidence type="ECO:0000256" key="3">
    <source>
        <dbReference type="ARBA" id="ARBA00022692"/>
    </source>
</evidence>